<evidence type="ECO:0000313" key="2">
    <source>
        <dbReference type="EMBL" id="MDP0399690.1"/>
    </source>
</evidence>
<dbReference type="EMBL" id="JAUTIX010000007">
    <property type="protein sequence ID" value="MDP0399690.1"/>
    <property type="molecule type" value="Genomic_DNA"/>
</dbReference>
<keyword evidence="3" id="KW-1185">Reference proteome</keyword>
<dbReference type="CDD" id="cd02966">
    <property type="entry name" value="TlpA_like_family"/>
    <property type="match status" value="1"/>
</dbReference>
<protein>
    <submittedName>
        <fullName evidence="2">TlpA disulfide reductase family protein</fullName>
    </submittedName>
</protein>
<dbReference type="Pfam" id="PF00085">
    <property type="entry name" value="Thioredoxin"/>
    <property type="match status" value="1"/>
</dbReference>
<sequence length="399" mass="42011">MNSTPAPDSELLVGSIAPPLRVAEFVKGEPVDRIEHGIVHVIEFWATWCGPCRESIPALTGLQARFPEVRVIGVAVWEDDGIDGVRAYVDEMGDAMGYRVAVDAPAPPDASGSPNDGVMVRTWLAPAYVQGIPYVMVVDTDGCIAWSGYPHDLAEDDIAAIVAGAFDRDEAAARQKEQMDRELVRETYALEAALQRLEADDAAAAVAAYDEAFNACPELEWSQVGGVGKLVQLARLDDDAADRYADRLAAQAGDEPFGLLRLATYIAGLTGWGRPGPRLARKGLQILAAAKERGIRPAAAAAEIERDLGCPAEAMDAELEAVLLAAAGDTEHALLHAQRAYAIAASAGADEGTLAGFAATCDEIRPGSAPGGTRGADVPPPETVCEDGVCRIVRGAPPH</sequence>
<dbReference type="InterPro" id="IPR017937">
    <property type="entry name" value="Thioredoxin_CS"/>
</dbReference>
<dbReference type="PANTHER" id="PTHR42852">
    <property type="entry name" value="THIOL:DISULFIDE INTERCHANGE PROTEIN DSBE"/>
    <property type="match status" value="1"/>
</dbReference>
<comment type="caution">
    <text evidence="2">The sequence shown here is derived from an EMBL/GenBank/DDBJ whole genome shotgun (WGS) entry which is preliminary data.</text>
</comment>
<gene>
    <name evidence="2" type="ORF">Q7X28_17340</name>
</gene>
<proteinExistence type="predicted"/>
<dbReference type="InterPro" id="IPR036249">
    <property type="entry name" value="Thioredoxin-like_sf"/>
</dbReference>
<dbReference type="RefSeq" id="WP_305112259.1">
    <property type="nucleotide sequence ID" value="NZ_JAUTIX010000007.1"/>
</dbReference>
<dbReference type="PROSITE" id="PS00194">
    <property type="entry name" value="THIOREDOXIN_1"/>
    <property type="match status" value="1"/>
</dbReference>
<feature type="domain" description="Thioredoxin" evidence="1">
    <location>
        <begin position="11"/>
        <end position="167"/>
    </location>
</feature>
<name>A0AA90NJ62_9ACTN</name>
<dbReference type="Proteomes" id="UP001178281">
    <property type="component" value="Unassembled WGS sequence"/>
</dbReference>
<reference evidence="2" key="1">
    <citation type="submission" date="2023-08" db="EMBL/GenBank/DDBJ databases">
        <title>The draft genome of Tsukamurella strandjordii strain 050030.</title>
        <authorList>
            <person name="Zhao F."/>
            <person name="Feng Y."/>
            <person name="Zong Z."/>
        </authorList>
    </citation>
    <scope>NUCLEOTIDE SEQUENCE</scope>
    <source>
        <strain evidence="2">050030</strain>
    </source>
</reference>
<dbReference type="SUPFAM" id="SSF52833">
    <property type="entry name" value="Thioredoxin-like"/>
    <property type="match status" value="1"/>
</dbReference>
<dbReference type="Gene3D" id="3.40.30.10">
    <property type="entry name" value="Glutaredoxin"/>
    <property type="match status" value="1"/>
</dbReference>
<accession>A0AA90NJ62</accession>
<evidence type="ECO:0000313" key="3">
    <source>
        <dbReference type="Proteomes" id="UP001178281"/>
    </source>
</evidence>
<organism evidence="2 3">
    <name type="scientific">Tsukamurella strandjordii</name>
    <dbReference type="NCBI Taxonomy" id="147577"/>
    <lineage>
        <taxon>Bacteria</taxon>
        <taxon>Bacillati</taxon>
        <taxon>Actinomycetota</taxon>
        <taxon>Actinomycetes</taxon>
        <taxon>Mycobacteriales</taxon>
        <taxon>Tsukamurellaceae</taxon>
        <taxon>Tsukamurella</taxon>
    </lineage>
</organism>
<dbReference type="AlphaFoldDB" id="A0AA90NJ62"/>
<dbReference type="PANTHER" id="PTHR42852:SF18">
    <property type="entry name" value="CHROMOSOME UNDETERMINED SCAFFOLD_47, WHOLE GENOME SHOTGUN SEQUENCE"/>
    <property type="match status" value="1"/>
</dbReference>
<dbReference type="PROSITE" id="PS51352">
    <property type="entry name" value="THIOREDOXIN_2"/>
    <property type="match status" value="1"/>
</dbReference>
<dbReference type="InterPro" id="IPR013766">
    <property type="entry name" value="Thioredoxin_domain"/>
</dbReference>
<evidence type="ECO:0000259" key="1">
    <source>
        <dbReference type="PROSITE" id="PS51352"/>
    </source>
</evidence>
<dbReference type="InterPro" id="IPR050553">
    <property type="entry name" value="Thioredoxin_ResA/DsbE_sf"/>
</dbReference>